<feature type="transmembrane region" description="Helical" evidence="1">
    <location>
        <begin position="133"/>
        <end position="159"/>
    </location>
</feature>
<dbReference type="RefSeq" id="WP_064989370.1">
    <property type="nucleotide sequence ID" value="NZ_CP033361.1"/>
</dbReference>
<feature type="transmembrane region" description="Helical" evidence="1">
    <location>
        <begin position="48"/>
        <end position="69"/>
    </location>
</feature>
<dbReference type="EMBL" id="CP033361">
    <property type="protein sequence ID" value="QKC76552.1"/>
    <property type="molecule type" value="Genomic_DNA"/>
</dbReference>
<keyword evidence="1" id="KW-0472">Membrane</keyword>
<dbReference type="Proteomes" id="UP000503339">
    <property type="component" value="Chromosome"/>
</dbReference>
<reference evidence="2 3" key="1">
    <citation type="submission" date="2018-10" db="EMBL/GenBank/DDBJ databases">
        <authorList>
            <person name="Perry B.J."/>
            <person name="Sullivan J.T."/>
            <person name="Murphy R.J.T."/>
            <person name="Ramsay J.P."/>
            <person name="Ronson C.W."/>
        </authorList>
    </citation>
    <scope>NUCLEOTIDE SEQUENCE [LARGE SCALE GENOMIC DNA]</scope>
    <source>
        <strain evidence="2 3">NZP2014</strain>
    </source>
</reference>
<gene>
    <name evidence="2" type="ORF">EB233_14305</name>
</gene>
<proteinExistence type="predicted"/>
<accession>A0A6M7UI75</accession>
<keyword evidence="3" id="KW-1185">Reference proteome</keyword>
<dbReference type="AlphaFoldDB" id="A0A6M7UI75"/>
<feature type="transmembrane region" description="Helical" evidence="1">
    <location>
        <begin position="105"/>
        <end position="127"/>
    </location>
</feature>
<protein>
    <submittedName>
        <fullName evidence="2">Uncharacterized protein</fullName>
    </submittedName>
</protein>
<keyword evidence="1" id="KW-1133">Transmembrane helix</keyword>
<feature type="transmembrane region" description="Helical" evidence="1">
    <location>
        <begin position="75"/>
        <end position="93"/>
    </location>
</feature>
<name>A0A6M7UI75_9HYPH</name>
<sequence>MLDQWTNFFVMVGGGAAGLAGLIFVAISINPERIVRNTTHKNRAINMLSGFSAIFMACSLALLGGQYLPALGFEWLFLWVIATFIFVRGYTVAIKSGMSSIGLTVPRLAGGTVCYLAEVIGAFLLVLGRGIGLYIAALGTIVLFAFLISGAWLLIIGIYEEPAKE</sequence>
<evidence type="ECO:0000313" key="3">
    <source>
        <dbReference type="Proteomes" id="UP000503339"/>
    </source>
</evidence>
<feature type="transmembrane region" description="Helical" evidence="1">
    <location>
        <begin position="6"/>
        <end position="27"/>
    </location>
</feature>
<dbReference type="KEGG" id="merd:EB233_14305"/>
<evidence type="ECO:0000256" key="1">
    <source>
        <dbReference type="SAM" id="Phobius"/>
    </source>
</evidence>
<keyword evidence="1" id="KW-0812">Transmembrane</keyword>
<evidence type="ECO:0000313" key="2">
    <source>
        <dbReference type="EMBL" id="QKC76552.1"/>
    </source>
</evidence>
<organism evidence="2 3">
    <name type="scientific">Mesorhizobium erdmanii</name>
    <dbReference type="NCBI Taxonomy" id="1777866"/>
    <lineage>
        <taxon>Bacteria</taxon>
        <taxon>Pseudomonadati</taxon>
        <taxon>Pseudomonadota</taxon>
        <taxon>Alphaproteobacteria</taxon>
        <taxon>Hyphomicrobiales</taxon>
        <taxon>Phyllobacteriaceae</taxon>
        <taxon>Mesorhizobium</taxon>
    </lineage>
</organism>